<organism evidence="1 2">
    <name type="scientific">Polycladomyces abyssicola</name>
    <dbReference type="NCBI Taxonomy" id="1125966"/>
    <lineage>
        <taxon>Bacteria</taxon>
        <taxon>Bacillati</taxon>
        <taxon>Bacillota</taxon>
        <taxon>Bacilli</taxon>
        <taxon>Bacillales</taxon>
        <taxon>Thermoactinomycetaceae</taxon>
        <taxon>Polycladomyces</taxon>
    </lineage>
</organism>
<evidence type="ECO:0000313" key="2">
    <source>
        <dbReference type="Proteomes" id="UP000677436"/>
    </source>
</evidence>
<proteinExistence type="predicted"/>
<dbReference type="AlphaFoldDB" id="A0A8D5UG94"/>
<reference evidence="1" key="2">
    <citation type="journal article" date="2021" name="Microbiol. Resour. Announc.">
        <title>Complete Genome Sequence of Polycladomyces abyssicola JIR-001T, Isolated from Hemipelagic Sediment in Deep Seawater.</title>
        <authorList>
            <person name="Tsubouchi T."/>
            <person name="Kaneko Y."/>
        </authorList>
    </citation>
    <scope>NUCLEOTIDE SEQUENCE</scope>
    <source>
        <strain evidence="1">JIR-001</strain>
    </source>
</reference>
<evidence type="ECO:0000313" key="1">
    <source>
        <dbReference type="EMBL" id="BCU82153.1"/>
    </source>
</evidence>
<sequence length="132" mass="14853">MEPIRLLSDGTGHWRDVFGRPVPALDGCVDVDLNITPFTNTIAIRRLGLNPSDTETIRAAYVDVPRLCLRPIFQRYTCLLRTADETVYRYEGLDTGFAAEIRVDAQGGVIDSAGWFERVWHKTNISVEGTLR</sequence>
<dbReference type="Proteomes" id="UP000677436">
    <property type="component" value="Chromosome"/>
</dbReference>
<name>A0A8D5UG94_9BACL</name>
<keyword evidence="2" id="KW-1185">Reference proteome</keyword>
<dbReference type="KEGG" id="pabs:JIR001_19360"/>
<gene>
    <name evidence="1" type="ORF">JIR001_19360</name>
</gene>
<dbReference type="RefSeq" id="WP_212772525.1">
    <property type="nucleotide sequence ID" value="NZ_AP024601.1"/>
</dbReference>
<protein>
    <submittedName>
        <fullName evidence="1">Uncharacterized protein</fullName>
    </submittedName>
</protein>
<dbReference type="EMBL" id="AP024601">
    <property type="protein sequence ID" value="BCU82153.1"/>
    <property type="molecule type" value="Genomic_DNA"/>
</dbReference>
<dbReference type="SUPFAM" id="SSF159275">
    <property type="entry name" value="PA1994-like"/>
    <property type="match status" value="1"/>
</dbReference>
<reference evidence="1" key="1">
    <citation type="journal article" date="2013" name="Int. J. Syst. Evol. Microbiol.">
        <title>Polycladomyces abyssicola gen. nov., sp. nov., a thermophilic filamentous bacterium isolated from hemipelagic sediment.</title>
        <authorList>
            <person name="Tsubouchi T."/>
            <person name="Shimane Y."/>
            <person name="Mori K."/>
            <person name="Usui K."/>
            <person name="Hiraki T."/>
            <person name="Tame A."/>
            <person name="Uematsu K."/>
            <person name="Maruyama T."/>
            <person name="Hatada Y."/>
        </authorList>
    </citation>
    <scope>NUCLEOTIDE SEQUENCE</scope>
    <source>
        <strain evidence="1">JIR-001</strain>
    </source>
</reference>
<dbReference type="Pfam" id="PF06475">
    <property type="entry name" value="Glycolipid_bind"/>
    <property type="match status" value="1"/>
</dbReference>
<dbReference type="InterPro" id="IPR009467">
    <property type="entry name" value="Glycolipid-bd_prot_put"/>
</dbReference>
<accession>A0A8D5UG94</accession>